<keyword evidence="18" id="KW-1185">Reference proteome</keyword>
<comment type="catalytic activity">
    <reaction evidence="10">
        <text>Releases a C-terminal residue, which may be hydrophobic or positively charged.</text>
        <dbReference type="EC" id="3.4.17.18"/>
    </reaction>
</comment>
<dbReference type="FunFam" id="3.40.630.10:FF:000084">
    <property type="entry name" value="Carboxypeptidase B2"/>
    <property type="match status" value="1"/>
</dbReference>
<keyword evidence="7" id="KW-0378">Hydrolase</keyword>
<evidence type="ECO:0000256" key="10">
    <source>
        <dbReference type="ARBA" id="ARBA00050859"/>
    </source>
</evidence>
<evidence type="ECO:0000256" key="4">
    <source>
        <dbReference type="ARBA" id="ARBA00022670"/>
    </source>
</evidence>
<evidence type="ECO:0000256" key="11">
    <source>
        <dbReference type="ARBA" id="ARBA00055464"/>
    </source>
</evidence>
<reference evidence="17 18" key="1">
    <citation type="submission" date="2019-03" db="EMBL/GenBank/DDBJ databases">
        <title>Draft genome sequences of novel Actinobacteria.</title>
        <authorList>
            <person name="Sahin N."/>
            <person name="Ay H."/>
            <person name="Saygin H."/>
        </authorList>
    </citation>
    <scope>NUCLEOTIDE SEQUENCE [LARGE SCALE GENOMIC DNA]</scope>
    <source>
        <strain evidence="17 18">DSM 41900</strain>
    </source>
</reference>
<evidence type="ECO:0000256" key="1">
    <source>
        <dbReference type="ARBA" id="ARBA00001947"/>
    </source>
</evidence>
<dbReference type="GO" id="GO:0004181">
    <property type="term" value="F:metallocarboxypeptidase activity"/>
    <property type="evidence" value="ECO:0007669"/>
    <property type="project" value="InterPro"/>
</dbReference>
<evidence type="ECO:0000259" key="16">
    <source>
        <dbReference type="PROSITE" id="PS52035"/>
    </source>
</evidence>
<dbReference type="SMART" id="SM00631">
    <property type="entry name" value="Zn_pept"/>
    <property type="match status" value="1"/>
</dbReference>
<dbReference type="PROSITE" id="PS51318">
    <property type="entry name" value="TAT"/>
    <property type="match status" value="1"/>
</dbReference>
<feature type="region of interest" description="Disordered" evidence="15">
    <location>
        <begin position="1"/>
        <end position="20"/>
    </location>
</feature>
<feature type="domain" description="Peptidase M14" evidence="16">
    <location>
        <begin position="130"/>
        <end position="436"/>
    </location>
</feature>
<dbReference type="InterPro" id="IPR057246">
    <property type="entry name" value="CARBOXYPEPT_ZN_1"/>
</dbReference>
<evidence type="ECO:0000256" key="15">
    <source>
        <dbReference type="SAM" id="MobiDB-lite"/>
    </source>
</evidence>
<keyword evidence="9" id="KW-0482">Metalloprotease</keyword>
<keyword evidence="6" id="KW-0732">Signal</keyword>
<dbReference type="Gene3D" id="3.40.630.10">
    <property type="entry name" value="Zn peptidases"/>
    <property type="match status" value="1"/>
</dbReference>
<evidence type="ECO:0000256" key="7">
    <source>
        <dbReference type="ARBA" id="ARBA00022801"/>
    </source>
</evidence>
<dbReference type="PROSITE" id="PS00133">
    <property type="entry name" value="CARBOXYPEPT_ZN_2"/>
    <property type="match status" value="1"/>
</dbReference>
<feature type="active site" description="Proton donor/acceptor" evidence="14">
    <location>
        <position position="400"/>
    </location>
</feature>
<dbReference type="OrthoDB" id="5240362at2"/>
<evidence type="ECO:0000256" key="9">
    <source>
        <dbReference type="ARBA" id="ARBA00023049"/>
    </source>
</evidence>
<dbReference type="EC" id="3.4.17.18" evidence="12"/>
<keyword evidence="8" id="KW-0862">Zinc</keyword>
<comment type="similarity">
    <text evidence="2 14">Belongs to the peptidase M14 family.</text>
</comment>
<dbReference type="GO" id="GO:0006508">
    <property type="term" value="P:proteolysis"/>
    <property type="evidence" value="ECO:0007669"/>
    <property type="project" value="UniProtKB-KW"/>
</dbReference>
<dbReference type="InterPro" id="IPR006311">
    <property type="entry name" value="TAT_signal"/>
</dbReference>
<dbReference type="InterPro" id="IPR033810">
    <property type="entry name" value="Carboxypeptidase_T"/>
</dbReference>
<evidence type="ECO:0000256" key="8">
    <source>
        <dbReference type="ARBA" id="ARBA00022833"/>
    </source>
</evidence>
<proteinExistence type="inferred from homology"/>
<protein>
    <recommendedName>
        <fullName evidence="13">Zinc carboxypeptidase</fullName>
        <ecNumber evidence="12">3.4.17.18</ecNumber>
    </recommendedName>
</protein>
<evidence type="ECO:0000256" key="5">
    <source>
        <dbReference type="ARBA" id="ARBA00022723"/>
    </source>
</evidence>
<dbReference type="PANTHER" id="PTHR11705">
    <property type="entry name" value="PROTEASE FAMILY M14 CARBOXYPEPTIDASE A,B"/>
    <property type="match status" value="1"/>
</dbReference>
<dbReference type="CDD" id="cd03859">
    <property type="entry name" value="M14_CPT"/>
    <property type="match status" value="1"/>
</dbReference>
<evidence type="ECO:0000256" key="13">
    <source>
        <dbReference type="ARBA" id="ARBA00074273"/>
    </source>
</evidence>
<evidence type="ECO:0000256" key="2">
    <source>
        <dbReference type="ARBA" id="ARBA00005988"/>
    </source>
</evidence>
<dbReference type="SUPFAM" id="SSF53187">
    <property type="entry name" value="Zn-dependent exopeptidases"/>
    <property type="match status" value="1"/>
</dbReference>
<keyword evidence="3 17" id="KW-0121">Carboxypeptidase</keyword>
<dbReference type="EMBL" id="SMKI01000669">
    <property type="protein sequence ID" value="TDC62244.1"/>
    <property type="molecule type" value="Genomic_DNA"/>
</dbReference>
<evidence type="ECO:0000256" key="6">
    <source>
        <dbReference type="ARBA" id="ARBA00022729"/>
    </source>
</evidence>
<comment type="function">
    <text evidence="11">Carboxypeptidase that possesses the specificities of both mammalian Cpase A and B. Thus shows broad substrate specificity, being able to cleave Cbz-Gly-Leu, Cbz-Gly-Val, Cbz-Gly-Phe, Cbz-Gly-Lys and Bz-Gly-Arg in vitro.</text>
</comment>
<dbReference type="PROSITE" id="PS00132">
    <property type="entry name" value="CARBOXYPEPT_ZN_1"/>
    <property type="match status" value="1"/>
</dbReference>
<organism evidence="17 18">
    <name type="scientific">Streptomyces hainanensis</name>
    <dbReference type="NCBI Taxonomy" id="402648"/>
    <lineage>
        <taxon>Bacteria</taxon>
        <taxon>Bacillati</taxon>
        <taxon>Actinomycetota</taxon>
        <taxon>Actinomycetes</taxon>
        <taxon>Kitasatosporales</taxon>
        <taxon>Streptomycetaceae</taxon>
        <taxon>Streptomyces</taxon>
    </lineage>
</organism>
<comment type="caution">
    <text evidence="17">The sequence shown here is derived from an EMBL/GenBank/DDBJ whole genome shotgun (WGS) entry which is preliminary data.</text>
</comment>
<dbReference type="GO" id="GO:0008270">
    <property type="term" value="F:zinc ion binding"/>
    <property type="evidence" value="ECO:0007669"/>
    <property type="project" value="InterPro"/>
</dbReference>
<dbReference type="GO" id="GO:0005615">
    <property type="term" value="C:extracellular space"/>
    <property type="evidence" value="ECO:0007669"/>
    <property type="project" value="TreeGrafter"/>
</dbReference>
<evidence type="ECO:0000313" key="17">
    <source>
        <dbReference type="EMBL" id="TDC62244.1"/>
    </source>
</evidence>
<accession>A0A4R4SIK7</accession>
<dbReference type="PROSITE" id="PS52035">
    <property type="entry name" value="PEPTIDASE_M14"/>
    <property type="match status" value="1"/>
</dbReference>
<dbReference type="PRINTS" id="PR00765">
    <property type="entry name" value="CRBOXYPTASEA"/>
</dbReference>
<name>A0A4R4SIK7_9ACTN</name>
<evidence type="ECO:0000256" key="12">
    <source>
        <dbReference type="ARBA" id="ARBA00066554"/>
    </source>
</evidence>
<keyword evidence="5" id="KW-0479">Metal-binding</keyword>
<feature type="compositionally biased region" description="Low complexity" evidence="15">
    <location>
        <begin position="1"/>
        <end position="13"/>
    </location>
</feature>
<dbReference type="InterPro" id="IPR057247">
    <property type="entry name" value="CARBOXYPEPT_ZN_2"/>
</dbReference>
<dbReference type="Pfam" id="PF00246">
    <property type="entry name" value="Peptidase_M14"/>
    <property type="match status" value="1"/>
</dbReference>
<dbReference type="Proteomes" id="UP000295345">
    <property type="component" value="Unassembled WGS sequence"/>
</dbReference>
<dbReference type="InterPro" id="IPR000834">
    <property type="entry name" value="Peptidase_M14"/>
</dbReference>
<sequence>MSPPHSSHGHPPGDVLRLSRRGKRTTTAAAIVSLALAITLGTQASAAPSPGEPADAVPVQQYEVADVGTRTERTELARTGTAIDEVRDTSVVVTADATDATRLRDLGYELTALPGTATERNDFRASAPSDYHTAADVRTIVDQTVAAYPNLVSSRVIGRSYQGRDIIAVKVSADVNVDENEPEVLFTHNQHAREHLTVEMALYTLDELTSQYGTDPEITQLLDTREVWLIPTVNPDGKVYDQETATNFRSWRKNRQPNSGSTAVGTDLNRNWDYQWGCCGGSSGSTSSETYRGPSPESGTETRVVADFVRSRVVGGQQQISAHIDFHTYSELVLWPYGYTYSDTAGGLTADDAAAFRALGTEMADTNGYTPQQSSDLYITDGSINDWMWAEQGIFSFTFEMYPPSASGGGFYPPGSVIDRETARNREAVLLLLDYADCPYRIIGEEATYC</sequence>
<comment type="cofactor">
    <cofactor evidence="1">
        <name>Zn(2+)</name>
        <dbReference type="ChEBI" id="CHEBI:29105"/>
    </cofactor>
</comment>
<evidence type="ECO:0000256" key="3">
    <source>
        <dbReference type="ARBA" id="ARBA00022645"/>
    </source>
</evidence>
<dbReference type="PANTHER" id="PTHR11705:SF143">
    <property type="entry name" value="SLL0236 PROTEIN"/>
    <property type="match status" value="1"/>
</dbReference>
<evidence type="ECO:0000313" key="18">
    <source>
        <dbReference type="Proteomes" id="UP000295345"/>
    </source>
</evidence>
<dbReference type="AlphaFoldDB" id="A0A4R4SIK7"/>
<evidence type="ECO:0000256" key="14">
    <source>
        <dbReference type="PROSITE-ProRule" id="PRU01379"/>
    </source>
</evidence>
<keyword evidence="4" id="KW-0645">Protease</keyword>
<gene>
    <name evidence="17" type="ORF">E1283_34405</name>
</gene>